<reference evidence="3 4" key="1">
    <citation type="journal article" date="2011" name="PLoS Pathog.">
        <title>Endophytic Life Strategies Decoded by Genome and Transcriptome Analyses of the Mutualistic Root Symbiont Piriformospora indica.</title>
        <authorList>
            <person name="Zuccaro A."/>
            <person name="Lahrmann U."/>
            <person name="Guldener U."/>
            <person name="Langen G."/>
            <person name="Pfiffi S."/>
            <person name="Biedenkopf D."/>
            <person name="Wong P."/>
            <person name="Samans B."/>
            <person name="Grimm C."/>
            <person name="Basiewicz M."/>
            <person name="Murat C."/>
            <person name="Martin F."/>
            <person name="Kogel K.H."/>
        </authorList>
    </citation>
    <scope>NUCLEOTIDE SEQUENCE [LARGE SCALE GENOMIC DNA]</scope>
    <source>
        <strain evidence="3 4">DSM 11827</strain>
    </source>
</reference>
<keyword evidence="2" id="KW-0732">Signal</keyword>
<organism evidence="3 4">
    <name type="scientific">Serendipita indica (strain DSM 11827)</name>
    <name type="common">Root endophyte fungus</name>
    <name type="synonym">Piriformospora indica</name>
    <dbReference type="NCBI Taxonomy" id="1109443"/>
    <lineage>
        <taxon>Eukaryota</taxon>
        <taxon>Fungi</taxon>
        <taxon>Dikarya</taxon>
        <taxon>Basidiomycota</taxon>
        <taxon>Agaricomycotina</taxon>
        <taxon>Agaricomycetes</taxon>
        <taxon>Sebacinales</taxon>
        <taxon>Serendipitaceae</taxon>
        <taxon>Serendipita</taxon>
    </lineage>
</organism>
<feature type="chain" id="PRO_5003469288" evidence="2">
    <location>
        <begin position="23"/>
        <end position="86"/>
    </location>
</feature>
<keyword evidence="4" id="KW-1185">Reference proteome</keyword>
<accession>G4U0E4</accession>
<feature type="compositionally biased region" description="Basic and acidic residues" evidence="1">
    <location>
        <begin position="70"/>
        <end position="86"/>
    </location>
</feature>
<evidence type="ECO:0000256" key="2">
    <source>
        <dbReference type="SAM" id="SignalP"/>
    </source>
</evidence>
<dbReference type="AlphaFoldDB" id="G4U0E4"/>
<feature type="non-terminal residue" evidence="3">
    <location>
        <position position="86"/>
    </location>
</feature>
<comment type="caution">
    <text evidence="3">The sequence shown here is derived from an EMBL/GenBank/DDBJ whole genome shotgun (WGS) entry which is preliminary data.</text>
</comment>
<dbReference type="InParanoid" id="G4U0E4"/>
<gene>
    <name evidence="3" type="ORF">PIIN_11022</name>
</gene>
<proteinExistence type="predicted"/>
<name>G4U0E4_SERID</name>
<evidence type="ECO:0000256" key="1">
    <source>
        <dbReference type="SAM" id="MobiDB-lite"/>
    </source>
</evidence>
<dbReference type="HOGENOM" id="CLU_2503978_0_0_1"/>
<sequence>MKFSILALITVVSVLSTRDAAGAPLPALMIRETGQSLMNAVEKQFLSQAGKNNHAAAALLNVNGRQTTNNHDEKQGKEVARTLDET</sequence>
<feature type="region of interest" description="Disordered" evidence="1">
    <location>
        <begin position="64"/>
        <end position="86"/>
    </location>
</feature>
<evidence type="ECO:0000313" key="4">
    <source>
        <dbReference type="Proteomes" id="UP000007148"/>
    </source>
</evidence>
<protein>
    <submittedName>
        <fullName evidence="3">Uncharacterized protein</fullName>
    </submittedName>
</protein>
<dbReference type="EMBL" id="CAFZ01001210">
    <property type="protein sequence ID" value="CCA77037.1"/>
    <property type="molecule type" value="Genomic_DNA"/>
</dbReference>
<evidence type="ECO:0000313" key="3">
    <source>
        <dbReference type="EMBL" id="CCA77037.1"/>
    </source>
</evidence>
<feature type="signal peptide" evidence="2">
    <location>
        <begin position="1"/>
        <end position="22"/>
    </location>
</feature>
<dbReference type="Proteomes" id="UP000007148">
    <property type="component" value="Unassembled WGS sequence"/>
</dbReference>